<name>A0A4Z2GIA7_9TELE</name>
<evidence type="ECO:0000256" key="2">
    <source>
        <dbReference type="ARBA" id="ARBA00011056"/>
    </source>
</evidence>
<feature type="compositionally biased region" description="Basic and acidic residues" evidence="14">
    <location>
        <begin position="354"/>
        <end position="389"/>
    </location>
</feature>
<comment type="subcellular location">
    <subcellularLocation>
        <location evidence="1">Nucleus</location>
        <location evidence="1">Nuclear pore complex</location>
    </subcellularLocation>
</comment>
<evidence type="ECO:0000256" key="1">
    <source>
        <dbReference type="ARBA" id="ARBA00004567"/>
    </source>
</evidence>
<evidence type="ECO:0000313" key="16">
    <source>
        <dbReference type="Proteomes" id="UP000314294"/>
    </source>
</evidence>
<feature type="region of interest" description="Disordered" evidence="14">
    <location>
        <begin position="354"/>
        <end position="396"/>
    </location>
</feature>
<evidence type="ECO:0000256" key="12">
    <source>
        <dbReference type="ARBA" id="ARBA00030897"/>
    </source>
</evidence>
<gene>
    <name evidence="15" type="primary">gle1</name>
    <name evidence="15" type="ORF">EYF80_037382</name>
</gene>
<evidence type="ECO:0000256" key="9">
    <source>
        <dbReference type="ARBA" id="ARBA00024680"/>
    </source>
</evidence>
<dbReference type="PANTHER" id="PTHR12960">
    <property type="entry name" value="GLE-1-RELATED"/>
    <property type="match status" value="1"/>
</dbReference>
<evidence type="ECO:0000256" key="10">
    <source>
        <dbReference type="ARBA" id="ARBA00026227"/>
    </source>
</evidence>
<dbReference type="GO" id="GO:0000822">
    <property type="term" value="F:inositol hexakisphosphate binding"/>
    <property type="evidence" value="ECO:0007669"/>
    <property type="project" value="TreeGrafter"/>
</dbReference>
<keyword evidence="5" id="KW-0653">Protein transport</keyword>
<feature type="region of interest" description="Disordered" evidence="14">
    <location>
        <begin position="97"/>
        <end position="146"/>
    </location>
</feature>
<sequence length="563" mass="64038">MPVENLRWETLQALKNSPKGQIKYDPYWSERGEDILAGCREALSLSPQSGVVLERLASFPLQRSCFLSCSSGVSSPGLLDDNSASLSTLGSVSDLHARHGAPSAAPSLTAEREQASRAVGDEAKDEDPEEDDADVHRPASPPAISLLSPKAMETAGRILRFEEEQREKAKMALKRRQEMHERLVAVVASSESEQLKRFEEFMELKQRQEFQSMRDMMDRETKESIGRQEKLKEEQRHRMKILNLRLREAEQQRLREAELQRQRQADGRERLRNLNSIQEEILQLNQLMEPSTQTRTELPAASLSSYCTRGNQLCSQLSEVGEFPSMEDMTVAERALHEMRALIRLMQEEVAKAQDKKKRDEEQEEQRIKQEEVQVQQEAEKKAAESAKEKAKRKGLQNSAEGATLKWYKELQESSARCALAFQQLTTAKDAQKLKLELQKAASIPVSQISSNSGSQLREIFDRIGKLLAGRAVVSGGRSVSISQHPQGLDFVSFKLAEKFVMLNMEPLADITATLLFDFLEVCGHALMKQYQSQFWKLILLLKEEYFPRYCLQVLHQYVLMVL</sequence>
<keyword evidence="8" id="KW-0539">Nucleus</keyword>
<evidence type="ECO:0000256" key="7">
    <source>
        <dbReference type="ARBA" id="ARBA00023132"/>
    </source>
</evidence>
<dbReference type="PANTHER" id="PTHR12960:SF0">
    <property type="entry name" value="MRNA EXPORT FACTOR GLE1"/>
    <property type="match status" value="1"/>
</dbReference>
<evidence type="ECO:0000256" key="14">
    <source>
        <dbReference type="SAM" id="MobiDB-lite"/>
    </source>
</evidence>
<feature type="compositionally biased region" description="Acidic residues" evidence="14">
    <location>
        <begin position="123"/>
        <end position="133"/>
    </location>
</feature>
<dbReference type="AlphaFoldDB" id="A0A4Z2GIA7"/>
<keyword evidence="7" id="KW-0906">Nuclear pore complex</keyword>
<evidence type="ECO:0000256" key="4">
    <source>
        <dbReference type="ARBA" id="ARBA00022816"/>
    </source>
</evidence>
<comment type="caution">
    <text evidence="15">The sequence shown here is derived from an EMBL/GenBank/DDBJ whole genome shotgun (WGS) entry which is preliminary data.</text>
</comment>
<dbReference type="InterPro" id="IPR038506">
    <property type="entry name" value="GLE1-like_sf"/>
</dbReference>
<dbReference type="Gene3D" id="1.25.40.510">
    <property type="entry name" value="GLE1-like"/>
    <property type="match status" value="2"/>
</dbReference>
<evidence type="ECO:0000256" key="6">
    <source>
        <dbReference type="ARBA" id="ARBA00023010"/>
    </source>
</evidence>
<comment type="similarity">
    <text evidence="2">Belongs to the GLE1 family.</text>
</comment>
<evidence type="ECO:0000256" key="5">
    <source>
        <dbReference type="ARBA" id="ARBA00022927"/>
    </source>
</evidence>
<organism evidence="15 16">
    <name type="scientific">Liparis tanakae</name>
    <name type="common">Tanaka's snailfish</name>
    <dbReference type="NCBI Taxonomy" id="230148"/>
    <lineage>
        <taxon>Eukaryota</taxon>
        <taxon>Metazoa</taxon>
        <taxon>Chordata</taxon>
        <taxon>Craniata</taxon>
        <taxon>Vertebrata</taxon>
        <taxon>Euteleostomi</taxon>
        <taxon>Actinopterygii</taxon>
        <taxon>Neopterygii</taxon>
        <taxon>Teleostei</taxon>
        <taxon>Neoteleostei</taxon>
        <taxon>Acanthomorphata</taxon>
        <taxon>Eupercaria</taxon>
        <taxon>Perciformes</taxon>
        <taxon>Cottioidei</taxon>
        <taxon>Cottales</taxon>
        <taxon>Liparidae</taxon>
        <taxon>Liparis</taxon>
    </lineage>
</organism>
<dbReference type="GO" id="GO:0005543">
    <property type="term" value="F:phospholipid binding"/>
    <property type="evidence" value="ECO:0007669"/>
    <property type="project" value="TreeGrafter"/>
</dbReference>
<evidence type="ECO:0000256" key="8">
    <source>
        <dbReference type="ARBA" id="ARBA00023242"/>
    </source>
</evidence>
<protein>
    <recommendedName>
        <fullName evidence="10">mRNA export factor GLE1</fullName>
    </recommendedName>
    <alternativeName>
        <fullName evidence="12">GLE1 RNA export mediator</fullName>
    </alternativeName>
    <alternativeName>
        <fullName evidence="13">GLE1-like protein</fullName>
    </alternativeName>
    <alternativeName>
        <fullName evidence="11">Nucleoporin GLE1</fullName>
    </alternativeName>
</protein>
<dbReference type="GO" id="GO:0031369">
    <property type="term" value="F:translation initiation factor binding"/>
    <property type="evidence" value="ECO:0007669"/>
    <property type="project" value="TreeGrafter"/>
</dbReference>
<dbReference type="Pfam" id="PF07817">
    <property type="entry name" value="GLE1"/>
    <property type="match status" value="2"/>
</dbReference>
<evidence type="ECO:0000256" key="3">
    <source>
        <dbReference type="ARBA" id="ARBA00022448"/>
    </source>
</evidence>
<proteinExistence type="inferred from homology"/>
<feature type="region of interest" description="Disordered" evidence="14">
    <location>
        <begin position="215"/>
        <end position="234"/>
    </location>
</feature>
<evidence type="ECO:0000256" key="11">
    <source>
        <dbReference type="ARBA" id="ARBA00029983"/>
    </source>
</evidence>
<keyword evidence="4" id="KW-0509">mRNA transport</keyword>
<evidence type="ECO:0000313" key="15">
    <source>
        <dbReference type="EMBL" id="TNN52422.1"/>
    </source>
</evidence>
<keyword evidence="6" id="KW-0811">Translocation</keyword>
<reference evidence="15 16" key="1">
    <citation type="submission" date="2019-03" db="EMBL/GenBank/DDBJ databases">
        <title>First draft genome of Liparis tanakae, snailfish: a comprehensive survey of snailfish specific genes.</title>
        <authorList>
            <person name="Kim W."/>
            <person name="Song I."/>
            <person name="Jeong J.-H."/>
            <person name="Kim D."/>
            <person name="Kim S."/>
            <person name="Ryu S."/>
            <person name="Song J.Y."/>
            <person name="Lee S.K."/>
        </authorList>
    </citation>
    <scope>NUCLEOTIDE SEQUENCE [LARGE SCALE GENOMIC DNA]</scope>
    <source>
        <tissue evidence="15">Muscle</tissue>
    </source>
</reference>
<feature type="compositionally biased region" description="Basic and acidic residues" evidence="14">
    <location>
        <begin position="110"/>
        <end position="122"/>
    </location>
</feature>
<dbReference type="EMBL" id="SRLO01000548">
    <property type="protein sequence ID" value="TNN52422.1"/>
    <property type="molecule type" value="Genomic_DNA"/>
</dbReference>
<dbReference type="OrthoDB" id="420884at2759"/>
<dbReference type="Proteomes" id="UP000314294">
    <property type="component" value="Unassembled WGS sequence"/>
</dbReference>
<dbReference type="GO" id="GO:0016973">
    <property type="term" value="P:poly(A)+ mRNA export from nucleus"/>
    <property type="evidence" value="ECO:0007669"/>
    <property type="project" value="InterPro"/>
</dbReference>
<dbReference type="GO" id="GO:0005737">
    <property type="term" value="C:cytoplasm"/>
    <property type="evidence" value="ECO:0007669"/>
    <property type="project" value="TreeGrafter"/>
</dbReference>
<evidence type="ECO:0000256" key="13">
    <source>
        <dbReference type="ARBA" id="ARBA00031503"/>
    </source>
</evidence>
<keyword evidence="3" id="KW-0813">Transport</keyword>
<accession>A0A4Z2GIA7</accession>
<dbReference type="GO" id="GO:0015031">
    <property type="term" value="P:protein transport"/>
    <property type="evidence" value="ECO:0007669"/>
    <property type="project" value="UniProtKB-KW"/>
</dbReference>
<dbReference type="GO" id="GO:0044614">
    <property type="term" value="C:nuclear pore cytoplasmic filaments"/>
    <property type="evidence" value="ECO:0007669"/>
    <property type="project" value="TreeGrafter"/>
</dbReference>
<comment type="function">
    <text evidence="9">Required for the export of mRNAs containing poly(A) tails from the nucleus into the cytoplasm. May be involved in the terminal step of the mRNA transport through the nuclear pore complex (NPC).</text>
</comment>
<dbReference type="InterPro" id="IPR012476">
    <property type="entry name" value="GLE1"/>
</dbReference>
<keyword evidence="16" id="KW-1185">Reference proteome</keyword>